<protein>
    <submittedName>
        <fullName evidence="1">Uncharacterized protein</fullName>
    </submittedName>
</protein>
<reference evidence="1" key="1">
    <citation type="submission" date="2021-08" db="EMBL/GenBank/DDBJ databases">
        <authorList>
            <person name="Stevens D.C."/>
        </authorList>
    </citation>
    <scope>NUCLEOTIDE SEQUENCE</scope>
    <source>
        <strain evidence="1">DSM 53165</strain>
    </source>
</reference>
<gene>
    <name evidence="1" type="ORF">K7C98_32520</name>
</gene>
<dbReference type="EMBL" id="JAIRAU010000045">
    <property type="protein sequence ID" value="MBZ5713982.1"/>
    <property type="molecule type" value="Genomic_DNA"/>
</dbReference>
<keyword evidence="2" id="KW-1185">Reference proteome</keyword>
<dbReference type="RefSeq" id="WP_224195717.1">
    <property type="nucleotide sequence ID" value="NZ_JAIRAU010000045.1"/>
</dbReference>
<evidence type="ECO:0000313" key="1">
    <source>
        <dbReference type="EMBL" id="MBZ5713982.1"/>
    </source>
</evidence>
<dbReference type="Proteomes" id="UP001139031">
    <property type="component" value="Unassembled WGS sequence"/>
</dbReference>
<accession>A0ABS7U0D1</accession>
<sequence>MAFAISAIPERPMAARLGERAHPLRRGPVDGMSPVMIDGAQAVWLEGSGRDRNNIYKKIDLWRADVVDGPALADARRVLALARTTMATPSFGGGVVAVPLEQHVDGYMVVRIDTGEQRSLQAPPGLMIERVLWIAGDEVAVRVGSGEMGGAPSVVRRIPVAALPPFVAK</sequence>
<proteinExistence type="predicted"/>
<evidence type="ECO:0000313" key="2">
    <source>
        <dbReference type="Proteomes" id="UP001139031"/>
    </source>
</evidence>
<comment type="caution">
    <text evidence="1">The sequence shown here is derived from an EMBL/GenBank/DDBJ whole genome shotgun (WGS) entry which is preliminary data.</text>
</comment>
<name>A0ABS7U0D1_9BACT</name>
<organism evidence="1 2">
    <name type="scientific">Nannocystis pusilla</name>
    <dbReference type="NCBI Taxonomy" id="889268"/>
    <lineage>
        <taxon>Bacteria</taxon>
        <taxon>Pseudomonadati</taxon>
        <taxon>Myxococcota</taxon>
        <taxon>Polyangia</taxon>
        <taxon>Nannocystales</taxon>
        <taxon>Nannocystaceae</taxon>
        <taxon>Nannocystis</taxon>
    </lineage>
</organism>